<dbReference type="Proteomes" id="UP000035996">
    <property type="component" value="Unassembled WGS sequence"/>
</dbReference>
<dbReference type="STRING" id="157733.AB986_08350"/>
<dbReference type="AlphaFoldDB" id="A0A0J6FY06"/>
<dbReference type="EMBL" id="LELK01000001">
    <property type="protein sequence ID" value="KMM39222.1"/>
    <property type="molecule type" value="Genomic_DNA"/>
</dbReference>
<dbReference type="RefSeq" id="WP_048310392.1">
    <property type="nucleotide sequence ID" value="NZ_CP119526.1"/>
</dbReference>
<evidence type="ECO:0000313" key="2">
    <source>
        <dbReference type="Proteomes" id="UP000035996"/>
    </source>
</evidence>
<keyword evidence="2" id="KW-1185">Reference proteome</keyword>
<dbReference type="OrthoDB" id="2707612at2"/>
<comment type="caution">
    <text evidence="1">The sequence shown here is derived from an EMBL/GenBank/DDBJ whole genome shotgun (WGS) entry which is preliminary data.</text>
</comment>
<name>A0A0J6FY06_9BACL</name>
<protein>
    <submittedName>
        <fullName evidence="1">Uncharacterized protein</fullName>
    </submittedName>
</protein>
<reference evidence="1" key="1">
    <citation type="submission" date="2015-06" db="EMBL/GenBank/DDBJ databases">
        <authorList>
            <person name="Liu B."/>
            <person name="Wang J."/>
            <person name="Zhu Y."/>
            <person name="Liu G."/>
            <person name="Chen Q."/>
            <person name="Zheng C."/>
            <person name="Che J."/>
            <person name="Ge C."/>
            <person name="Shi H."/>
            <person name="Pan Z."/>
            <person name="Liu X."/>
        </authorList>
    </citation>
    <scope>NUCLEOTIDE SEQUENCE [LARGE SCALE GENOMIC DNA]</scope>
    <source>
        <strain evidence="1">DSM 16346</strain>
    </source>
</reference>
<proteinExistence type="predicted"/>
<evidence type="ECO:0000313" key="1">
    <source>
        <dbReference type="EMBL" id="KMM39222.1"/>
    </source>
</evidence>
<accession>A0A0J6FY06</accession>
<sequence length="100" mass="12172">MDFDFDWWNDYWERQRQKDALRAQIKSDLESEANLLTYHLEHCYAVGLLSERHKAILNQIEHNFDGQANKALVQRFKENELKLIKMKMMYEMLHDSIKVR</sequence>
<gene>
    <name evidence="1" type="ORF">AB986_08350</name>
</gene>
<organism evidence="1 2">
    <name type="scientific">Guptibacillus hwajinpoensis</name>
    <dbReference type="NCBI Taxonomy" id="208199"/>
    <lineage>
        <taxon>Bacteria</taxon>
        <taxon>Bacillati</taxon>
        <taxon>Bacillota</taxon>
        <taxon>Bacilli</taxon>
        <taxon>Bacillales</taxon>
        <taxon>Guptibacillaceae</taxon>
        <taxon>Guptibacillus</taxon>
    </lineage>
</organism>